<protein>
    <submittedName>
        <fullName evidence="1">Uncharacterized protein</fullName>
    </submittedName>
</protein>
<proteinExistence type="predicted"/>
<comment type="caution">
    <text evidence="1">The sequence shown here is derived from an EMBL/GenBank/DDBJ whole genome shotgun (WGS) entry which is preliminary data.</text>
</comment>
<evidence type="ECO:0000313" key="1">
    <source>
        <dbReference type="EMBL" id="KAI4455351.1"/>
    </source>
</evidence>
<accession>A0ACB9SJL6</accession>
<sequence length="181" mass="20367">MLFVFCFPLGDWLRVWRGTAGDSVRNAYELLFVSSLFLRQQDIKSFEGDRSRLTFKGQELIVKMSDDSAPAKRGRKATEKTEKKEKVEKAEKAENNDKGDSKKRQRKETKPVDNAGDSEDGAAPVKRGRGRPKGSTKKKNTNAAKPKSKGTGRRGRPKREETKDSAEEDGEENDANEEEDD</sequence>
<dbReference type="Proteomes" id="UP001056778">
    <property type="component" value="Chromosome 9"/>
</dbReference>
<reference evidence="1" key="1">
    <citation type="submission" date="2022-04" db="EMBL/GenBank/DDBJ databases">
        <title>Chromosome-scale genome assembly of Holotrichia oblita Faldermann.</title>
        <authorList>
            <person name="Rongchong L."/>
        </authorList>
    </citation>
    <scope>NUCLEOTIDE SEQUENCE</scope>
    <source>
        <strain evidence="1">81SQS9</strain>
    </source>
</reference>
<gene>
    <name evidence="1" type="ORF">MML48_9g00008292</name>
</gene>
<keyword evidence="2" id="KW-1185">Reference proteome</keyword>
<name>A0ACB9SJL6_HOLOL</name>
<organism evidence="1 2">
    <name type="scientific">Holotrichia oblita</name>
    <name type="common">Chafer beetle</name>
    <dbReference type="NCBI Taxonomy" id="644536"/>
    <lineage>
        <taxon>Eukaryota</taxon>
        <taxon>Metazoa</taxon>
        <taxon>Ecdysozoa</taxon>
        <taxon>Arthropoda</taxon>
        <taxon>Hexapoda</taxon>
        <taxon>Insecta</taxon>
        <taxon>Pterygota</taxon>
        <taxon>Neoptera</taxon>
        <taxon>Endopterygota</taxon>
        <taxon>Coleoptera</taxon>
        <taxon>Polyphaga</taxon>
        <taxon>Scarabaeiformia</taxon>
        <taxon>Scarabaeidae</taxon>
        <taxon>Melolonthinae</taxon>
        <taxon>Holotrichia</taxon>
    </lineage>
</organism>
<evidence type="ECO:0000313" key="2">
    <source>
        <dbReference type="Proteomes" id="UP001056778"/>
    </source>
</evidence>
<dbReference type="EMBL" id="CM043023">
    <property type="protein sequence ID" value="KAI4455351.1"/>
    <property type="molecule type" value="Genomic_DNA"/>
</dbReference>